<feature type="non-terminal residue" evidence="1">
    <location>
        <position position="1"/>
    </location>
</feature>
<evidence type="ECO:0000313" key="1">
    <source>
        <dbReference type="EMBL" id="PON29426.1"/>
    </source>
</evidence>
<dbReference type="EMBL" id="JPDN02000004">
    <property type="protein sequence ID" value="PON29426.1"/>
    <property type="molecule type" value="Genomic_DNA"/>
</dbReference>
<dbReference type="RefSeq" id="XP_024406429.1">
    <property type="nucleotide sequence ID" value="XM_024548818.1"/>
</dbReference>
<organism evidence="1 2">
    <name type="scientific">Trichoderma gamsii</name>
    <dbReference type="NCBI Taxonomy" id="398673"/>
    <lineage>
        <taxon>Eukaryota</taxon>
        <taxon>Fungi</taxon>
        <taxon>Dikarya</taxon>
        <taxon>Ascomycota</taxon>
        <taxon>Pezizomycotina</taxon>
        <taxon>Sordariomycetes</taxon>
        <taxon>Hypocreomycetidae</taxon>
        <taxon>Hypocreales</taxon>
        <taxon>Hypocreaceae</taxon>
        <taxon>Trichoderma</taxon>
    </lineage>
</organism>
<reference evidence="1 2" key="1">
    <citation type="journal article" date="2016" name="Genome Announc.">
        <title>Draft Whole-Genome Sequence of Trichoderma gamsii T6085, a Promising Biocontrol Agent of Fusarium Head Blight on Wheat.</title>
        <authorList>
            <person name="Baroncelli R."/>
            <person name="Zapparata A."/>
            <person name="Piaggeschi G."/>
            <person name="Sarrocco S."/>
            <person name="Vannacci G."/>
        </authorList>
    </citation>
    <scope>NUCLEOTIDE SEQUENCE [LARGE SCALE GENOMIC DNA]</scope>
    <source>
        <strain evidence="1 2">T6085</strain>
    </source>
</reference>
<protein>
    <submittedName>
        <fullName evidence="1">Uncharacterized protein</fullName>
    </submittedName>
</protein>
<keyword evidence="2" id="KW-1185">Reference proteome</keyword>
<dbReference type="GeneID" id="36347340"/>
<gene>
    <name evidence="1" type="ORF">TGAM01_v201675</name>
</gene>
<dbReference type="Proteomes" id="UP000054821">
    <property type="component" value="Unassembled WGS sequence"/>
</dbReference>
<name>A0A2P4ZYR6_9HYPO</name>
<dbReference type="AlphaFoldDB" id="A0A2P4ZYR6"/>
<sequence length="69" mass="7823">DFFLNVVVDRLETTGGVAKVFFNIDASANRWLNNRQNETNDSEPEQKKKVYNPQIASPHLVSGFIQTRG</sequence>
<comment type="caution">
    <text evidence="1">The sequence shown here is derived from an EMBL/GenBank/DDBJ whole genome shotgun (WGS) entry which is preliminary data.</text>
</comment>
<proteinExistence type="predicted"/>
<evidence type="ECO:0000313" key="2">
    <source>
        <dbReference type="Proteomes" id="UP000054821"/>
    </source>
</evidence>
<accession>A0A2P4ZYR6</accession>